<reference evidence="6" key="1">
    <citation type="journal article" date="2023" name="Mol. Phylogenet. Evol.">
        <title>Genome-scale phylogeny and comparative genomics of the fungal order Sordariales.</title>
        <authorList>
            <person name="Hensen N."/>
            <person name="Bonometti L."/>
            <person name="Westerberg I."/>
            <person name="Brannstrom I.O."/>
            <person name="Guillou S."/>
            <person name="Cros-Aarteil S."/>
            <person name="Calhoun S."/>
            <person name="Haridas S."/>
            <person name="Kuo A."/>
            <person name="Mondo S."/>
            <person name="Pangilinan J."/>
            <person name="Riley R."/>
            <person name="LaButti K."/>
            <person name="Andreopoulos B."/>
            <person name="Lipzen A."/>
            <person name="Chen C."/>
            <person name="Yan M."/>
            <person name="Daum C."/>
            <person name="Ng V."/>
            <person name="Clum A."/>
            <person name="Steindorff A."/>
            <person name="Ohm R.A."/>
            <person name="Martin F."/>
            <person name="Silar P."/>
            <person name="Natvig D.O."/>
            <person name="Lalanne C."/>
            <person name="Gautier V."/>
            <person name="Ament-Velasquez S.L."/>
            <person name="Kruys A."/>
            <person name="Hutchinson M.I."/>
            <person name="Powell A.J."/>
            <person name="Barry K."/>
            <person name="Miller A.N."/>
            <person name="Grigoriev I.V."/>
            <person name="Debuchy R."/>
            <person name="Gladieux P."/>
            <person name="Hiltunen Thoren M."/>
            <person name="Johannesson H."/>
        </authorList>
    </citation>
    <scope>NUCLEOTIDE SEQUENCE</scope>
    <source>
        <strain evidence="6">CBS 955.72</strain>
    </source>
</reference>
<dbReference type="EMBL" id="JAUIQD010000002">
    <property type="protein sequence ID" value="KAK3359601.1"/>
    <property type="molecule type" value="Genomic_DNA"/>
</dbReference>
<keyword evidence="7" id="KW-1185">Reference proteome</keyword>
<dbReference type="Pfam" id="PF00082">
    <property type="entry name" value="Peptidase_S8"/>
    <property type="match status" value="1"/>
</dbReference>
<dbReference type="Gene3D" id="3.40.50.200">
    <property type="entry name" value="Peptidase S8/S53 domain"/>
    <property type="match status" value="1"/>
</dbReference>
<dbReference type="InterPro" id="IPR036770">
    <property type="entry name" value="Ankyrin_rpt-contain_sf"/>
</dbReference>
<accession>A0AAJ0MHY2</accession>
<dbReference type="InterPro" id="IPR000209">
    <property type="entry name" value="Peptidase_S8/S53_dom"/>
</dbReference>
<dbReference type="GO" id="GO:0004252">
    <property type="term" value="F:serine-type endopeptidase activity"/>
    <property type="evidence" value="ECO:0007669"/>
    <property type="project" value="InterPro"/>
</dbReference>
<evidence type="ECO:0000256" key="4">
    <source>
        <dbReference type="SAM" id="MobiDB-lite"/>
    </source>
</evidence>
<dbReference type="SUPFAM" id="SSF52743">
    <property type="entry name" value="Subtilisin-like"/>
    <property type="match status" value="1"/>
</dbReference>
<dbReference type="CDD" id="cd07491">
    <property type="entry name" value="Peptidases_S8_7"/>
    <property type="match status" value="1"/>
</dbReference>
<feature type="region of interest" description="Disordered" evidence="4">
    <location>
        <begin position="293"/>
        <end position="431"/>
    </location>
</feature>
<feature type="region of interest" description="Disordered" evidence="4">
    <location>
        <begin position="1"/>
        <end position="62"/>
    </location>
</feature>
<name>A0AAJ0MHY2_9PEZI</name>
<keyword evidence="2" id="KW-0378">Hydrolase</keyword>
<evidence type="ECO:0000256" key="2">
    <source>
        <dbReference type="ARBA" id="ARBA00022801"/>
    </source>
</evidence>
<evidence type="ECO:0000256" key="3">
    <source>
        <dbReference type="ARBA" id="ARBA00022825"/>
    </source>
</evidence>
<protein>
    <recommendedName>
        <fullName evidence="5">Peptidase S8/S53 domain-containing protein</fullName>
    </recommendedName>
</protein>
<evidence type="ECO:0000313" key="6">
    <source>
        <dbReference type="EMBL" id="KAK3359601.1"/>
    </source>
</evidence>
<dbReference type="InterPro" id="IPR036852">
    <property type="entry name" value="Peptidase_S8/S53_dom_sf"/>
</dbReference>
<organism evidence="6 7">
    <name type="scientific">Lasiosphaeria hispida</name>
    <dbReference type="NCBI Taxonomy" id="260671"/>
    <lineage>
        <taxon>Eukaryota</taxon>
        <taxon>Fungi</taxon>
        <taxon>Dikarya</taxon>
        <taxon>Ascomycota</taxon>
        <taxon>Pezizomycotina</taxon>
        <taxon>Sordariomycetes</taxon>
        <taxon>Sordariomycetidae</taxon>
        <taxon>Sordariales</taxon>
        <taxon>Lasiosphaeriaceae</taxon>
        <taxon>Lasiosphaeria</taxon>
    </lineage>
</organism>
<keyword evidence="1" id="KW-0645">Protease</keyword>
<feature type="compositionally biased region" description="Acidic residues" evidence="4">
    <location>
        <begin position="23"/>
        <end position="62"/>
    </location>
</feature>
<evidence type="ECO:0000313" key="7">
    <source>
        <dbReference type="Proteomes" id="UP001275084"/>
    </source>
</evidence>
<dbReference type="InterPro" id="IPR015500">
    <property type="entry name" value="Peptidase_S8_subtilisin-rel"/>
</dbReference>
<feature type="compositionally biased region" description="Basic and acidic residues" evidence="4">
    <location>
        <begin position="339"/>
        <end position="407"/>
    </location>
</feature>
<keyword evidence="3" id="KW-0720">Serine protease</keyword>
<feature type="region of interest" description="Disordered" evidence="4">
    <location>
        <begin position="471"/>
        <end position="496"/>
    </location>
</feature>
<evidence type="ECO:0000256" key="1">
    <source>
        <dbReference type="ARBA" id="ARBA00022670"/>
    </source>
</evidence>
<dbReference type="Gene3D" id="1.25.40.20">
    <property type="entry name" value="Ankyrin repeat-containing domain"/>
    <property type="match status" value="1"/>
</dbReference>
<feature type="compositionally biased region" description="Low complexity" evidence="4">
    <location>
        <begin position="482"/>
        <end position="495"/>
    </location>
</feature>
<gene>
    <name evidence="6" type="ORF">B0T25DRAFT_472539</name>
</gene>
<comment type="caution">
    <text evidence="6">The sequence shown here is derived from an EMBL/GenBank/DDBJ whole genome shotgun (WGS) entry which is preliminary data.</text>
</comment>
<evidence type="ECO:0000259" key="5">
    <source>
        <dbReference type="Pfam" id="PF00082"/>
    </source>
</evidence>
<reference evidence="6" key="2">
    <citation type="submission" date="2023-06" db="EMBL/GenBank/DDBJ databases">
        <authorList>
            <consortium name="Lawrence Berkeley National Laboratory"/>
            <person name="Haridas S."/>
            <person name="Hensen N."/>
            <person name="Bonometti L."/>
            <person name="Westerberg I."/>
            <person name="Brannstrom I.O."/>
            <person name="Guillou S."/>
            <person name="Cros-Aarteil S."/>
            <person name="Calhoun S."/>
            <person name="Kuo A."/>
            <person name="Mondo S."/>
            <person name="Pangilinan J."/>
            <person name="Riley R."/>
            <person name="Labutti K."/>
            <person name="Andreopoulos B."/>
            <person name="Lipzen A."/>
            <person name="Chen C."/>
            <person name="Yanf M."/>
            <person name="Daum C."/>
            <person name="Ng V."/>
            <person name="Clum A."/>
            <person name="Steindorff A."/>
            <person name="Ohm R."/>
            <person name="Martin F."/>
            <person name="Silar P."/>
            <person name="Natvig D."/>
            <person name="Lalanne C."/>
            <person name="Gautier V."/>
            <person name="Ament-Velasquez S.L."/>
            <person name="Kruys A."/>
            <person name="Hutchinson M.I."/>
            <person name="Powell A.J."/>
            <person name="Barry K."/>
            <person name="Miller A.N."/>
            <person name="Grigoriev I.V."/>
            <person name="Debuchy R."/>
            <person name="Gladieux P."/>
            <person name="Thoren M.H."/>
            <person name="Johannesson H."/>
        </authorList>
    </citation>
    <scope>NUCLEOTIDE SEQUENCE</scope>
    <source>
        <strain evidence="6">CBS 955.72</strain>
    </source>
</reference>
<proteinExistence type="predicted"/>
<feature type="compositionally biased region" description="Basic and acidic residues" evidence="4">
    <location>
        <begin position="293"/>
        <end position="317"/>
    </location>
</feature>
<dbReference type="Proteomes" id="UP001275084">
    <property type="component" value="Unassembled WGS sequence"/>
</dbReference>
<dbReference type="PRINTS" id="PR00723">
    <property type="entry name" value="SUBTILISIN"/>
</dbReference>
<dbReference type="AlphaFoldDB" id="A0AAJ0MHY2"/>
<sequence length="1192" mass="132889">MSAIGASSGVMQEPAAADQPHDLEEDDESDSDYVPESSEEGGEDEEEEGRELGDEESGDEDEAELVNNIPFKVKEIQDQLLQPNLLEQSEERQLQFIAKYRRYLAPQTEAVQKLVPIENRNFLYRMASGWEWENTRALWLVKSLAGKFPELLYEADDANRGALLVAVIKERRDFIKAVLESDIEQVPFNKALASSGYNNENCIHLAVISKGPKRLIPQVVIQLIEKASEETLAAKDLRGLTPLHRAVDYARCTRSQVGIVNALISRGDKAFDELTGEPDLFSPYRYHFDSRRRFEKEESQRPEKKKVTSSKPLDKAKRVATPIVARGASDAVPGSAHPSRPEADTKVSSEKDRAAAVKRTNLDLHQRDGVEKAKRDDSLNPRGRDGKTTGESSKDTSKVKLVDDARFPEPSPGFKLTRAPTAEFGRPPQSLPYQANEARQQVPSDMARHMVTLVAGPPLSAGSVDPGVPDAAASLKPKRPKIATTSKTARSSKTIQSSAETPSLEFADAIAKKLKLHYLRTTFEPRAEAGSSKAENLTGNNKRQTLRTHNCAIAFLFGDNKEDNNICFDFPPTPSKHVERINFADFEASYQGLVFDEVLRYVDFQRVVLDATVVRQRHSEAAADSGAGRKDMVRFFDWLYKKNVRNIIKVIVEDRDLEDKKGIAQANDEKWTPHSDEAIEQALLRFDVEILDWRKVDLDPKTIWEACRDSNLRELHLWWSGNNAILRSWSEPDGLVKLRYLSRIELRQAQSGLESASRTKVNIEDFKTRLRDGRDALGLGGIYVEYHKPGNLLKSRPKGRIQTKEFDGRRQIDTHRWLTIMDTFSDGISRLGPPPGFPSDYLTHESLPEELRRDVKVALLDDGANFMHRAIAGQLENGRSFDSGYENPDLSGAPGPFHGSTTGHGTYMAYMIGRVCPPVKIFVCKMNVIRQEGGEKARFTAKSAADAVEFAVNRKFDIISMSWTVQRIEDERENNAADINRLQAALERAVKAKILIFCSAPDIGVASNQVLGLYYPFGLPTISESIFKIGAAKADGSMYGLAGNQSSVDFILPGHNVELREGDKIQEEDDIPKTGSSVATALAAGLAALIISCVRLGAIYNWHRKRSADANAVSVDSLHAVKQFAAMKEALIRVSAGYTEKDRRLEVESFFRDPGKLLDMDSVYSTEQKWEKITQLARDLVSSSTQARAAQF</sequence>
<feature type="domain" description="Peptidase S8/S53" evidence="5">
    <location>
        <begin position="853"/>
        <end position="1092"/>
    </location>
</feature>
<dbReference type="GO" id="GO:0006508">
    <property type="term" value="P:proteolysis"/>
    <property type="evidence" value="ECO:0007669"/>
    <property type="project" value="UniProtKB-KW"/>
</dbReference>